<dbReference type="FunFam" id="3.40.20.10:FF:000001">
    <property type="entry name" value="Gelsolin"/>
    <property type="match status" value="1"/>
</dbReference>
<dbReference type="SUPFAM" id="SSF47050">
    <property type="entry name" value="VHP, Villin headpiece domain"/>
    <property type="match status" value="1"/>
</dbReference>
<name>A0AAV8Q1P1_ENSVE</name>
<keyword evidence="3" id="KW-0117">Actin capping</keyword>
<feature type="region of interest" description="Disordered" evidence="9">
    <location>
        <begin position="783"/>
        <end position="820"/>
    </location>
</feature>
<proteinExistence type="inferred from homology"/>
<evidence type="ECO:0000256" key="1">
    <source>
        <dbReference type="ARBA" id="ARBA00004245"/>
    </source>
</evidence>
<dbReference type="PRINTS" id="PR00597">
    <property type="entry name" value="GELSOLIN"/>
</dbReference>
<keyword evidence="12" id="KW-1185">Reference proteome</keyword>
<dbReference type="FunFam" id="3.40.20.10:FF:000002">
    <property type="entry name" value="Gelsolin"/>
    <property type="match status" value="1"/>
</dbReference>
<keyword evidence="7" id="KW-0009">Actin-binding</keyword>
<dbReference type="SMART" id="SM00153">
    <property type="entry name" value="VHP"/>
    <property type="match status" value="1"/>
</dbReference>
<dbReference type="InterPro" id="IPR029006">
    <property type="entry name" value="ADF-H/Gelsolin-like_dom_sf"/>
</dbReference>
<dbReference type="CDD" id="cd11290">
    <property type="entry name" value="gelsolin_S1_like"/>
    <property type="match status" value="1"/>
</dbReference>
<dbReference type="Gene3D" id="1.10.950.10">
    <property type="entry name" value="Villin headpiece domain"/>
    <property type="match status" value="1"/>
</dbReference>
<dbReference type="SUPFAM" id="SSF55753">
    <property type="entry name" value="Actin depolymerizing proteins"/>
    <property type="match status" value="6"/>
</dbReference>
<dbReference type="GO" id="GO:0051014">
    <property type="term" value="P:actin filament severing"/>
    <property type="evidence" value="ECO:0007669"/>
    <property type="project" value="UniProtKB-ARBA"/>
</dbReference>
<dbReference type="SMART" id="SM00262">
    <property type="entry name" value="GEL"/>
    <property type="match status" value="6"/>
</dbReference>
<dbReference type="PANTHER" id="PTHR11977:SF138">
    <property type="entry name" value="VILLIN-4"/>
    <property type="match status" value="1"/>
</dbReference>
<evidence type="ECO:0000313" key="11">
    <source>
        <dbReference type="EMBL" id="KAJ8460379.1"/>
    </source>
</evidence>
<comment type="subcellular location">
    <subcellularLocation>
        <location evidence="1">Cytoplasm</location>
        <location evidence="1">Cytoskeleton</location>
    </subcellularLocation>
</comment>
<dbReference type="FunFam" id="3.40.20.10:FF:000039">
    <property type="entry name" value="Villin-4"/>
    <property type="match status" value="1"/>
</dbReference>
<protein>
    <recommendedName>
        <fullName evidence="10">HP domain-containing protein</fullName>
    </recommendedName>
</protein>
<dbReference type="GO" id="GO:0007015">
    <property type="term" value="P:actin filament organization"/>
    <property type="evidence" value="ECO:0007669"/>
    <property type="project" value="UniProtKB-ARBA"/>
</dbReference>
<dbReference type="Gene3D" id="3.40.20.10">
    <property type="entry name" value="Severin"/>
    <property type="match status" value="6"/>
</dbReference>
<comment type="caution">
    <text evidence="11">The sequence shown here is derived from an EMBL/GenBank/DDBJ whole genome shotgun (WGS) entry which is preliminary data.</text>
</comment>
<keyword evidence="8" id="KW-0206">Cytoskeleton</keyword>
<dbReference type="PROSITE" id="PS51089">
    <property type="entry name" value="HP"/>
    <property type="match status" value="1"/>
</dbReference>
<evidence type="ECO:0000259" key="10">
    <source>
        <dbReference type="PROSITE" id="PS51089"/>
    </source>
</evidence>
<dbReference type="GO" id="GO:0051015">
    <property type="term" value="F:actin filament binding"/>
    <property type="evidence" value="ECO:0007669"/>
    <property type="project" value="InterPro"/>
</dbReference>
<keyword evidence="5" id="KW-0677">Repeat</keyword>
<dbReference type="CDD" id="cd11292">
    <property type="entry name" value="gelsolin_S3_like"/>
    <property type="match status" value="1"/>
</dbReference>
<dbReference type="Proteomes" id="UP001222027">
    <property type="component" value="Unassembled WGS sequence"/>
</dbReference>
<organism evidence="11 12">
    <name type="scientific">Ensete ventricosum</name>
    <name type="common">Abyssinian banana</name>
    <name type="synonym">Musa ensete</name>
    <dbReference type="NCBI Taxonomy" id="4639"/>
    <lineage>
        <taxon>Eukaryota</taxon>
        <taxon>Viridiplantae</taxon>
        <taxon>Streptophyta</taxon>
        <taxon>Embryophyta</taxon>
        <taxon>Tracheophyta</taxon>
        <taxon>Spermatophyta</taxon>
        <taxon>Magnoliopsida</taxon>
        <taxon>Liliopsida</taxon>
        <taxon>Zingiberales</taxon>
        <taxon>Musaceae</taxon>
        <taxon>Ensete</taxon>
    </lineage>
</organism>
<evidence type="ECO:0000256" key="2">
    <source>
        <dbReference type="ARBA" id="ARBA00008418"/>
    </source>
</evidence>
<dbReference type="FunFam" id="3.40.20.10:FF:000033">
    <property type="entry name" value="Villin-4"/>
    <property type="match status" value="1"/>
</dbReference>
<dbReference type="FunFam" id="3.40.20.10:FF:000038">
    <property type="entry name" value="Villin-like 1"/>
    <property type="match status" value="1"/>
</dbReference>
<feature type="non-terminal residue" evidence="11">
    <location>
        <position position="1"/>
    </location>
</feature>
<dbReference type="EMBL" id="JAQQAF010000009">
    <property type="protein sequence ID" value="KAJ8460379.1"/>
    <property type="molecule type" value="Genomic_DNA"/>
</dbReference>
<dbReference type="PANTHER" id="PTHR11977">
    <property type="entry name" value="VILLIN"/>
    <property type="match status" value="1"/>
</dbReference>
<dbReference type="GO" id="GO:0051693">
    <property type="term" value="P:actin filament capping"/>
    <property type="evidence" value="ECO:0007669"/>
    <property type="project" value="UniProtKB-KW"/>
</dbReference>
<dbReference type="Pfam" id="PF02209">
    <property type="entry name" value="VHP"/>
    <property type="match status" value="1"/>
</dbReference>
<keyword evidence="6" id="KW-0106">Calcium</keyword>
<evidence type="ECO:0000256" key="7">
    <source>
        <dbReference type="ARBA" id="ARBA00023203"/>
    </source>
</evidence>
<evidence type="ECO:0000256" key="6">
    <source>
        <dbReference type="ARBA" id="ARBA00022837"/>
    </source>
</evidence>
<gene>
    <name evidence="11" type="ORF">OPV22_033305</name>
</gene>
<dbReference type="FunFam" id="1.10.950.10:FF:000004">
    <property type="entry name" value="Villin-like 1"/>
    <property type="match status" value="1"/>
</dbReference>
<feature type="domain" description="HP" evidence="10">
    <location>
        <begin position="934"/>
        <end position="999"/>
    </location>
</feature>
<evidence type="ECO:0000256" key="3">
    <source>
        <dbReference type="ARBA" id="ARBA00022467"/>
    </source>
</evidence>
<keyword evidence="4" id="KW-0963">Cytoplasm</keyword>
<accession>A0AAV8Q1P1</accession>
<evidence type="ECO:0000256" key="8">
    <source>
        <dbReference type="ARBA" id="ARBA00023212"/>
    </source>
</evidence>
<reference evidence="11 12" key="1">
    <citation type="submission" date="2022-12" db="EMBL/GenBank/DDBJ databases">
        <title>Chromosome-scale assembly of the Ensete ventricosum genome.</title>
        <authorList>
            <person name="Dussert Y."/>
            <person name="Stocks J."/>
            <person name="Wendawek A."/>
            <person name="Woldeyes F."/>
            <person name="Nichols R.A."/>
            <person name="Borrell J.S."/>
        </authorList>
    </citation>
    <scope>NUCLEOTIDE SEQUENCE [LARGE SCALE GENOMIC DNA]</scope>
    <source>
        <strain evidence="12">cv. Maze</strain>
        <tissue evidence="11">Seeds</tissue>
    </source>
</reference>
<evidence type="ECO:0000313" key="12">
    <source>
        <dbReference type="Proteomes" id="UP001222027"/>
    </source>
</evidence>
<dbReference type="CDD" id="cd11291">
    <property type="entry name" value="gelsolin_S6_like"/>
    <property type="match status" value="1"/>
</dbReference>
<dbReference type="CDD" id="cd11293">
    <property type="entry name" value="gelsolin_S4_like"/>
    <property type="match status" value="1"/>
</dbReference>
<evidence type="ECO:0000256" key="9">
    <source>
        <dbReference type="SAM" id="MobiDB-lite"/>
    </source>
</evidence>
<dbReference type="FunFam" id="3.40.20.10:FF:000028">
    <property type="entry name" value="Villin-like 1"/>
    <property type="match status" value="1"/>
</dbReference>
<dbReference type="InterPro" id="IPR007122">
    <property type="entry name" value="Villin/Gelsolin"/>
</dbReference>
<dbReference type="GO" id="GO:0032432">
    <property type="term" value="C:actin filament bundle"/>
    <property type="evidence" value="ECO:0007669"/>
    <property type="project" value="UniProtKB-ARBA"/>
</dbReference>
<dbReference type="InterPro" id="IPR003128">
    <property type="entry name" value="Villin_headpiece"/>
</dbReference>
<dbReference type="CDD" id="cd11288">
    <property type="entry name" value="gelsolin_S5_like"/>
    <property type="match status" value="1"/>
</dbReference>
<dbReference type="CDD" id="cd11289">
    <property type="entry name" value="gelsolin_S2_like"/>
    <property type="match status" value="1"/>
</dbReference>
<evidence type="ECO:0000256" key="5">
    <source>
        <dbReference type="ARBA" id="ARBA00022737"/>
    </source>
</evidence>
<sequence>VPLRASLSDPRVGRAVRFERAKNLAAVDLKPKPLDSTSSMAVSMKNVDSAFQGAGQKAGLEIWRIENFCPVPVPSSSHGKFFTGDSYIILKTTALKSGALRHDIHYWLGKDTSQDEAGTAAIKTVELDAALGSRAVQYREIQGHETEKFLSYFKPCIIPQQGGVSSGFKHTEINEQEHTTRLFVCRGKHVVHVKEVPFARSSLNHDDIFILDTKSKIFQFNGSNSSIQERAKALEVVQHLKDTYHEGKCELATVDDGKLMADAEAGEFWGLFGGFAPLPRKAASEDDKKVEPSSTKLLCVVKGQTLPVEADSLTRDLLDTNKCYLLDCGIEVYIWMGRNTSLEERKNASSAAEELLREPTRPHAHFIRIIEGFETVSFRSKFDKWTQKTEVAVSEDGRGKVAALLRRQGLNVKGLTKAPPAREEPQPYIDCTGNLQVWRVNGKEKTLLPPSEQSKFYSGDCYIFQYTYPGEDKEEYLIGTWFGKKSIEEDRTAAISLAGKMVESVKSQAVQARLYEGKEPIQFFSIFQSFLAYKGGLSSGYKNFVAENSIADETYSKDGVALFRVQGSGPENMQAIQVEPVASSLNSSYCYLLHSADPVFTWFGSLTTSVDQELAERLLDLIKPNIQTKPLKEGTETEQFWSLLGGKSEYPSQKIGKEQESDAHLFSCTFSKGTLKVTEVFNFTQDDLMTEDIFVLDCRSDIFVWAGQQVDSKTRLQALSIGEKFIEQDFLMQNLSQETPLFIIMEGSEPPFFTRFFNWDSAKSAMHGNSFQRKLAIVKGGVIPTSDKPKRRVAPSHSGRSAVPEKSQRSRSMSFSPERVRVRGRSPAFNALAANFENPNTRNLSTPPPVVRKLYPKSGSPDSATVAAKSAAISTISASFERPREVMIPKVSKVNPENKPKPEVDAKESMIAMSNRIETLTIQEDAKEGEAEDEEGLSIFPYDRLKTASTDPVTDIDVTKRETYLSSVEFKEKFGMTKEAFYKLPKWKQNRLKIALQLF</sequence>
<dbReference type="InterPro" id="IPR007123">
    <property type="entry name" value="Gelsolin-like_dom"/>
</dbReference>
<dbReference type="InterPro" id="IPR036886">
    <property type="entry name" value="Villin_headpiece_dom_sf"/>
</dbReference>
<comment type="similarity">
    <text evidence="2">Belongs to the villin/gelsolin family.</text>
</comment>
<evidence type="ECO:0000256" key="4">
    <source>
        <dbReference type="ARBA" id="ARBA00022490"/>
    </source>
</evidence>
<dbReference type="AlphaFoldDB" id="A0AAV8Q1P1"/>
<dbReference type="Pfam" id="PF00626">
    <property type="entry name" value="Gelsolin"/>
    <property type="match status" value="5"/>
</dbReference>